<accession>A0ABU1YRI1</accession>
<evidence type="ECO:0000256" key="1">
    <source>
        <dbReference type="SAM" id="Phobius"/>
    </source>
</evidence>
<dbReference type="RefSeq" id="WP_310268748.1">
    <property type="nucleotide sequence ID" value="NZ_JAVDXU010000003.1"/>
</dbReference>
<keyword evidence="1" id="KW-0472">Membrane</keyword>
<gene>
    <name evidence="2" type="ORF">J2X20_004135</name>
</gene>
<dbReference type="EMBL" id="JAVDXU010000003">
    <property type="protein sequence ID" value="MDR7271467.1"/>
    <property type="molecule type" value="Genomic_DNA"/>
</dbReference>
<feature type="transmembrane region" description="Helical" evidence="1">
    <location>
        <begin position="28"/>
        <end position="47"/>
    </location>
</feature>
<sequence>MESAKSTLAVALADERLGKGWQRSSTRIRVVAVLCSLLAALVMYGLFERFRVSQGDSRPQRQTIAEIDLRIGNPAGAAERGEAKARMDVEAGRLQLEVFGAATPAARAQSLKQRYGFAWVIKGKEADSLTQAHADAYNRVMQAEIERRHGREVLDQLMSERGISPVKPKEGA</sequence>
<protein>
    <submittedName>
        <fullName evidence="2">Uncharacterized protein</fullName>
    </submittedName>
</protein>
<organism evidence="2 3">
    <name type="scientific">Roseateles saccharophilus</name>
    <name type="common">Pseudomonas saccharophila</name>
    <dbReference type="NCBI Taxonomy" id="304"/>
    <lineage>
        <taxon>Bacteria</taxon>
        <taxon>Pseudomonadati</taxon>
        <taxon>Pseudomonadota</taxon>
        <taxon>Betaproteobacteria</taxon>
        <taxon>Burkholderiales</taxon>
        <taxon>Sphaerotilaceae</taxon>
        <taxon>Roseateles</taxon>
    </lineage>
</organism>
<evidence type="ECO:0000313" key="3">
    <source>
        <dbReference type="Proteomes" id="UP001180453"/>
    </source>
</evidence>
<keyword evidence="3" id="KW-1185">Reference proteome</keyword>
<dbReference type="Proteomes" id="UP001180453">
    <property type="component" value="Unassembled WGS sequence"/>
</dbReference>
<keyword evidence="1" id="KW-1133">Transmembrane helix</keyword>
<keyword evidence="1" id="KW-0812">Transmembrane</keyword>
<name>A0ABU1YRI1_ROSSA</name>
<proteinExistence type="predicted"/>
<comment type="caution">
    <text evidence="2">The sequence shown here is derived from an EMBL/GenBank/DDBJ whole genome shotgun (WGS) entry which is preliminary data.</text>
</comment>
<evidence type="ECO:0000313" key="2">
    <source>
        <dbReference type="EMBL" id="MDR7271467.1"/>
    </source>
</evidence>
<reference evidence="2 3" key="1">
    <citation type="submission" date="2023-07" db="EMBL/GenBank/DDBJ databases">
        <title>Sorghum-associated microbial communities from plants grown in Nebraska, USA.</title>
        <authorList>
            <person name="Schachtman D."/>
        </authorList>
    </citation>
    <scope>NUCLEOTIDE SEQUENCE [LARGE SCALE GENOMIC DNA]</scope>
    <source>
        <strain evidence="2 3">BE314</strain>
    </source>
</reference>